<reference evidence="2 3" key="1">
    <citation type="submission" date="2023-07" db="EMBL/GenBank/DDBJ databases">
        <title>Sorghum-associated microbial communities from plants grown in Nebraska, USA.</title>
        <authorList>
            <person name="Schachtman D."/>
        </authorList>
    </citation>
    <scope>NUCLEOTIDE SEQUENCE [LARGE SCALE GENOMIC DNA]</scope>
    <source>
        <strain evidence="2 3">DS1027</strain>
    </source>
</reference>
<dbReference type="RefSeq" id="WP_168352519.1">
    <property type="nucleotide sequence ID" value="NZ_JAVDRD010000012.1"/>
</dbReference>
<evidence type="ECO:0000313" key="2">
    <source>
        <dbReference type="EMBL" id="MDR6512840.1"/>
    </source>
</evidence>
<sequence>MRQGVALAAMAGGALATQPALAAPEEIQVYMDEMDQPGHFGLDTHINYVADGTTTDDYAGAQQALHRLRVTPEFSYGITPYLEAGLYLPLATLDGQGRLDPGGVKTRLKFIAPRRPGQNWWWGANFEIGHVDHKLDINPWNAELKGIVGTRLGKWTLAENANVDFVVSGPVGHSPEVEFDTRVAYAMTKKVSLGIESYNGTGSFAHFGNLHGSDQSIFAVADVDLGRWALNLGVGHGYGTNADTTIVKAIVSLPFERILGRRNAVD</sequence>
<organism evidence="2 3">
    <name type="scientific">Novosphingobium capsulatum</name>
    <dbReference type="NCBI Taxonomy" id="13688"/>
    <lineage>
        <taxon>Bacteria</taxon>
        <taxon>Pseudomonadati</taxon>
        <taxon>Pseudomonadota</taxon>
        <taxon>Alphaproteobacteria</taxon>
        <taxon>Sphingomonadales</taxon>
        <taxon>Sphingomonadaceae</taxon>
        <taxon>Novosphingobium</taxon>
    </lineage>
</organism>
<keyword evidence="1" id="KW-0732">Signal</keyword>
<name>A0ABU1MR61_9SPHN</name>
<dbReference type="EMBL" id="JAVDRD010000012">
    <property type="protein sequence ID" value="MDR6512840.1"/>
    <property type="molecule type" value="Genomic_DNA"/>
</dbReference>
<gene>
    <name evidence="2" type="ORF">J2792_003727</name>
</gene>
<dbReference type="Proteomes" id="UP001184150">
    <property type="component" value="Unassembled WGS sequence"/>
</dbReference>
<proteinExistence type="predicted"/>
<evidence type="ECO:0000313" key="3">
    <source>
        <dbReference type="Proteomes" id="UP001184150"/>
    </source>
</evidence>
<feature type="signal peptide" evidence="1">
    <location>
        <begin position="1"/>
        <end position="22"/>
    </location>
</feature>
<protein>
    <recommendedName>
        <fullName evidence="4">Transporter</fullName>
    </recommendedName>
</protein>
<evidence type="ECO:0008006" key="4">
    <source>
        <dbReference type="Google" id="ProtNLM"/>
    </source>
</evidence>
<accession>A0ABU1MR61</accession>
<evidence type="ECO:0000256" key="1">
    <source>
        <dbReference type="SAM" id="SignalP"/>
    </source>
</evidence>
<feature type="chain" id="PRO_5046904044" description="Transporter" evidence="1">
    <location>
        <begin position="23"/>
        <end position="266"/>
    </location>
</feature>
<keyword evidence="3" id="KW-1185">Reference proteome</keyword>
<comment type="caution">
    <text evidence="2">The sequence shown here is derived from an EMBL/GenBank/DDBJ whole genome shotgun (WGS) entry which is preliminary data.</text>
</comment>